<reference evidence="4" key="1">
    <citation type="submission" date="2020-03" db="EMBL/GenBank/DDBJ databases">
        <title>The deep terrestrial virosphere.</title>
        <authorList>
            <person name="Holmfeldt K."/>
            <person name="Nilsson E."/>
            <person name="Simone D."/>
            <person name="Lopez-Fernandez M."/>
            <person name="Wu X."/>
            <person name="de Brujin I."/>
            <person name="Lundin D."/>
            <person name="Andersson A."/>
            <person name="Bertilsson S."/>
            <person name="Dopson M."/>
        </authorList>
    </citation>
    <scope>NUCLEOTIDE SEQUENCE</scope>
    <source>
        <strain evidence="4">TM448B01942</strain>
    </source>
</reference>
<proteinExistence type="predicted"/>
<dbReference type="InterPro" id="IPR050739">
    <property type="entry name" value="MFP"/>
</dbReference>
<evidence type="ECO:0000313" key="4">
    <source>
        <dbReference type="EMBL" id="QJI00428.1"/>
    </source>
</evidence>
<dbReference type="InterPro" id="IPR058625">
    <property type="entry name" value="MdtA-like_BSH"/>
</dbReference>
<evidence type="ECO:0000256" key="2">
    <source>
        <dbReference type="SAM" id="Phobius"/>
    </source>
</evidence>
<dbReference type="SUPFAM" id="SSF111369">
    <property type="entry name" value="HlyD-like secretion proteins"/>
    <property type="match status" value="2"/>
</dbReference>
<dbReference type="PANTHER" id="PTHR30386">
    <property type="entry name" value="MEMBRANE FUSION SUBUNIT OF EMRAB-TOLC MULTIDRUG EFFLUX PUMP"/>
    <property type="match status" value="1"/>
</dbReference>
<evidence type="ECO:0000256" key="1">
    <source>
        <dbReference type="SAM" id="Coils"/>
    </source>
</evidence>
<feature type="coiled-coil region" evidence="1">
    <location>
        <begin position="110"/>
        <end position="144"/>
    </location>
</feature>
<dbReference type="PANTHER" id="PTHR30386:SF18">
    <property type="entry name" value="INNER MEMBRANE PROTEIN YIAV-RELATED"/>
    <property type="match status" value="1"/>
</dbReference>
<name>A0A6M3XT20_9ZZZZ</name>
<keyword evidence="2" id="KW-0812">Transmembrane</keyword>
<organism evidence="4">
    <name type="scientific">viral metagenome</name>
    <dbReference type="NCBI Taxonomy" id="1070528"/>
    <lineage>
        <taxon>unclassified sequences</taxon>
        <taxon>metagenomes</taxon>
        <taxon>organismal metagenomes</taxon>
    </lineage>
</organism>
<gene>
    <name evidence="4" type="ORF">TM448B01942_0009</name>
</gene>
<dbReference type="EMBL" id="MT144850">
    <property type="protein sequence ID" value="QJI00428.1"/>
    <property type="molecule type" value="Genomic_DNA"/>
</dbReference>
<protein>
    <recommendedName>
        <fullName evidence="3">Multidrug resistance protein MdtA-like barrel-sandwich hybrid domain-containing protein</fullName>
    </recommendedName>
</protein>
<dbReference type="Gene3D" id="2.40.50.100">
    <property type="match status" value="1"/>
</dbReference>
<accession>A0A6M3XT20</accession>
<keyword evidence="1" id="KW-0175">Coiled coil</keyword>
<keyword evidence="2" id="KW-0472">Membrane</keyword>
<feature type="domain" description="Multidrug resistance protein MdtA-like barrel-sandwich hybrid" evidence="3">
    <location>
        <begin position="64"/>
        <end position="242"/>
    </location>
</feature>
<sequence length="381" mass="42028">MDLLLILTYAAICIVIFKVFKIPLTKWTVPTAVLGGVVLIGALILLMNYNHPYSRFAREYFVTIPITPAVKGLVTRVEVQPNTPVKQGDVLFRIDPIPFEAVVKRKRAALVAAELEVPQLAAALESAKANVERVNADKDRNKSAYERYESGHRKGGANSPFTALELDNKRQLYLASEAQLTAARSEELRMRLAYESNIDGVNTKVAGLQGDLASALYDLEQTIVRAPADGIVTQMALRPGAMAVPLPLRPVMSFIPDEQRYFAGAFWQNSLLRLKEGDEAEIILDAAPGKVFKGKVAKVLPAMAEGEIQMGGVLASSSRLFQNGRVVVLIDIDDDAIRKEFPAGVSGQVAIYTEHFHHVAVMRKVLLRMQGWLNYLFFDGH</sequence>
<evidence type="ECO:0000259" key="3">
    <source>
        <dbReference type="Pfam" id="PF25917"/>
    </source>
</evidence>
<keyword evidence="2" id="KW-1133">Transmembrane helix</keyword>
<dbReference type="Pfam" id="PF25917">
    <property type="entry name" value="BSH_RND"/>
    <property type="match status" value="1"/>
</dbReference>
<feature type="transmembrane region" description="Helical" evidence="2">
    <location>
        <begin position="31"/>
        <end position="49"/>
    </location>
</feature>
<dbReference type="AlphaFoldDB" id="A0A6M3XT20"/>
<dbReference type="Gene3D" id="2.40.30.170">
    <property type="match status" value="1"/>
</dbReference>